<dbReference type="PROSITE" id="PS51736">
    <property type="entry name" value="RECOMBINASES_3"/>
    <property type="match status" value="1"/>
</dbReference>
<dbReference type="PANTHER" id="PTHR30461:SF23">
    <property type="entry name" value="DNA RECOMBINASE-RELATED"/>
    <property type="match status" value="1"/>
</dbReference>
<dbReference type="SMART" id="SM00857">
    <property type="entry name" value="Resolvase"/>
    <property type="match status" value="1"/>
</dbReference>
<evidence type="ECO:0000259" key="1">
    <source>
        <dbReference type="PROSITE" id="PS51736"/>
    </source>
</evidence>
<dbReference type="InterPro" id="IPR050639">
    <property type="entry name" value="SSR_resolvase"/>
</dbReference>
<feature type="domain" description="Resolvase/invertase-type recombinase catalytic" evidence="1">
    <location>
        <begin position="2"/>
        <end position="154"/>
    </location>
</feature>
<protein>
    <submittedName>
        <fullName evidence="3">Recombinase family protein</fullName>
    </submittedName>
</protein>
<dbReference type="PROSITE" id="PS51737">
    <property type="entry name" value="RECOMBINASE_DNA_BIND"/>
    <property type="match status" value="1"/>
</dbReference>
<dbReference type="Proteomes" id="UP001526246">
    <property type="component" value="Unassembled WGS sequence"/>
</dbReference>
<dbReference type="EMBL" id="JAPDOB010000001">
    <property type="protein sequence ID" value="MCW3797234.1"/>
    <property type="molecule type" value="Genomic_DNA"/>
</dbReference>
<dbReference type="SUPFAM" id="SSF53041">
    <property type="entry name" value="Resolvase-like"/>
    <property type="match status" value="1"/>
</dbReference>
<dbReference type="InterPro" id="IPR036162">
    <property type="entry name" value="Resolvase-like_N_sf"/>
</dbReference>
<gene>
    <name evidence="3" type="ORF">OMW55_05350</name>
</gene>
<name>A0ABT3JE00_9SPHN</name>
<feature type="domain" description="Recombinase" evidence="2">
    <location>
        <begin position="162"/>
        <end position="275"/>
    </location>
</feature>
<evidence type="ECO:0000259" key="2">
    <source>
        <dbReference type="PROSITE" id="PS51737"/>
    </source>
</evidence>
<dbReference type="Gene3D" id="3.40.50.1390">
    <property type="entry name" value="Resolvase, N-terminal catalytic domain"/>
    <property type="match status" value="1"/>
</dbReference>
<reference evidence="3 4" key="1">
    <citation type="submission" date="2022-10" db="EMBL/GenBank/DDBJ databases">
        <title>Sphingomonas sp.</title>
        <authorList>
            <person name="Jin C."/>
        </authorList>
    </citation>
    <scope>NUCLEOTIDE SEQUENCE [LARGE SCALE GENOMIC DNA]</scope>
    <source>
        <strain evidence="3 4">BN140010</strain>
    </source>
</reference>
<dbReference type="Pfam" id="PF07508">
    <property type="entry name" value="Recombinase"/>
    <property type="match status" value="1"/>
</dbReference>
<evidence type="ECO:0000313" key="3">
    <source>
        <dbReference type="EMBL" id="MCW3797234.1"/>
    </source>
</evidence>
<dbReference type="InterPro" id="IPR006119">
    <property type="entry name" value="Resolv_N"/>
</dbReference>
<accession>A0ABT3JE00</accession>
<comment type="caution">
    <text evidence="3">The sequence shown here is derived from an EMBL/GenBank/DDBJ whole genome shotgun (WGS) entry which is preliminary data.</text>
</comment>
<dbReference type="Pfam" id="PF00239">
    <property type="entry name" value="Resolvase"/>
    <property type="match status" value="1"/>
</dbReference>
<dbReference type="RefSeq" id="WP_264881389.1">
    <property type="nucleotide sequence ID" value="NZ_JAPDOB010000001.1"/>
</dbReference>
<organism evidence="3 4">
    <name type="scientific">Sphingomonas arvum</name>
    <dbReference type="NCBI Taxonomy" id="2992113"/>
    <lineage>
        <taxon>Bacteria</taxon>
        <taxon>Pseudomonadati</taxon>
        <taxon>Pseudomonadota</taxon>
        <taxon>Alphaproteobacteria</taxon>
        <taxon>Sphingomonadales</taxon>
        <taxon>Sphingomonadaceae</taxon>
        <taxon>Sphingomonas</taxon>
    </lineage>
</organism>
<keyword evidence="4" id="KW-1185">Reference proteome</keyword>
<evidence type="ECO:0000313" key="4">
    <source>
        <dbReference type="Proteomes" id="UP001526246"/>
    </source>
</evidence>
<dbReference type="InterPro" id="IPR011109">
    <property type="entry name" value="DNA_bind_recombinase_dom"/>
</dbReference>
<proteinExistence type="predicted"/>
<dbReference type="CDD" id="cd03768">
    <property type="entry name" value="SR_ResInv"/>
    <property type="match status" value="1"/>
</dbReference>
<dbReference type="Gene3D" id="3.90.1750.20">
    <property type="entry name" value="Putative Large Serine Recombinase, Chain B, Domain 2"/>
    <property type="match status" value="1"/>
</dbReference>
<dbReference type="PANTHER" id="PTHR30461">
    <property type="entry name" value="DNA-INVERTASE FROM LAMBDOID PROPHAGE"/>
    <property type="match status" value="1"/>
</dbReference>
<dbReference type="InterPro" id="IPR038109">
    <property type="entry name" value="DNA_bind_recomb_sf"/>
</dbReference>
<sequence length="522" mass="57631">MRCAIYTRKSSDEGLEQEFNSLDAQYDACKAYIASQKHEGWSLVRERYDDGGFSGGSMERPGLKELLADIAEGKIDVVIIYKIDRLTRSLADFARIIETLEKHGASFVSVTQSFNTKTSMGRLVLHVLLSFAQFEREVGAERVRDKIAASKAKGMWMGGTVPLGYDAVDRKLIVNEAEAATVRALFSKLVELRSVQAALSWAQTQGLCTKQRARKGKQVGGGAFHYGALRCVLGNPLYVGDIAHKGRTYKGQHQGIIGRELFDQARAVLANAKGSGRRQQAVLPSVLQGLLVDPHGRPMGPVHTQRNGQRLRYYVTHHRSLSATGPAAYRFAAMPLERECAAMLAEHVRSRVTSAEEHEHATKAAATLTGGDQSARRCIMMTWISQITVGEGELTIATHDGQRLRKAVTRVRDGRDVRLVVGEQQAGRENKVDAQIIALLQDARRAQELALAKPKLSLAELAIKFGRSPDRFKRLLRLSYLSPTIVNALLQGSAPDDLHAARLRQLDRLPLGWAEQEGLLLR</sequence>